<keyword evidence="4" id="KW-1185">Reference proteome</keyword>
<dbReference type="OrthoDB" id="2285229at2759"/>
<dbReference type="GO" id="GO:0000175">
    <property type="term" value="F:3'-5'-RNA exonuclease activity"/>
    <property type="evidence" value="ECO:0007669"/>
    <property type="project" value="TreeGrafter"/>
</dbReference>
<dbReference type="PANTHER" id="PTHR23355:SF65">
    <property type="entry name" value="EXORIBONUCLEASE CYT-4, PUTATIVE (AFU_ORTHOLOGUE AFUA_7G01550)-RELATED"/>
    <property type="match status" value="1"/>
</dbReference>
<dbReference type="SMART" id="SM00955">
    <property type="entry name" value="RNB"/>
    <property type="match status" value="1"/>
</dbReference>
<reference evidence="3 4" key="1">
    <citation type="journal article" date="2019" name="Environ. Microbiol.">
        <title>At the nexus of three kingdoms: the genome of the mycorrhizal fungus Gigaspora margarita provides insights into plant, endobacterial and fungal interactions.</title>
        <authorList>
            <person name="Venice F."/>
            <person name="Ghignone S."/>
            <person name="Salvioli di Fossalunga A."/>
            <person name="Amselem J."/>
            <person name="Novero M."/>
            <person name="Xianan X."/>
            <person name="Sedzielewska Toro K."/>
            <person name="Morin E."/>
            <person name="Lipzen A."/>
            <person name="Grigoriev I.V."/>
            <person name="Henrissat B."/>
            <person name="Martin F.M."/>
            <person name="Bonfante P."/>
        </authorList>
    </citation>
    <scope>NUCLEOTIDE SEQUENCE [LARGE SCALE GENOMIC DNA]</scope>
    <source>
        <strain evidence="3 4">BEG34</strain>
    </source>
</reference>
<evidence type="ECO:0000313" key="3">
    <source>
        <dbReference type="EMBL" id="KAF0463573.1"/>
    </source>
</evidence>
<evidence type="ECO:0000313" key="4">
    <source>
        <dbReference type="Proteomes" id="UP000439903"/>
    </source>
</evidence>
<dbReference type="InterPro" id="IPR012340">
    <property type="entry name" value="NA-bd_OB-fold"/>
</dbReference>
<dbReference type="EMBL" id="WTPW01001000">
    <property type="protein sequence ID" value="KAF0463573.1"/>
    <property type="molecule type" value="Genomic_DNA"/>
</dbReference>
<dbReference type="SUPFAM" id="SSF50249">
    <property type="entry name" value="Nucleic acid-binding proteins"/>
    <property type="match status" value="1"/>
</dbReference>
<organism evidence="3 4">
    <name type="scientific">Gigaspora margarita</name>
    <dbReference type="NCBI Taxonomy" id="4874"/>
    <lineage>
        <taxon>Eukaryota</taxon>
        <taxon>Fungi</taxon>
        <taxon>Fungi incertae sedis</taxon>
        <taxon>Mucoromycota</taxon>
        <taxon>Glomeromycotina</taxon>
        <taxon>Glomeromycetes</taxon>
        <taxon>Diversisporales</taxon>
        <taxon>Gigasporaceae</taxon>
        <taxon>Gigaspora</taxon>
    </lineage>
</organism>
<dbReference type="AlphaFoldDB" id="A0A8H4AA51"/>
<comment type="caution">
    <text evidence="3">The sequence shown here is derived from an EMBL/GenBank/DDBJ whole genome shotgun (WGS) entry which is preliminary data.</text>
</comment>
<dbReference type="InterPro" id="IPR001900">
    <property type="entry name" value="RNase_II/R"/>
</dbReference>
<gene>
    <name evidence="3" type="ORF">F8M41_026603</name>
</gene>
<accession>A0A8H4AA51</accession>
<feature type="compositionally biased region" description="Basic residues" evidence="1">
    <location>
        <begin position="38"/>
        <end position="49"/>
    </location>
</feature>
<evidence type="ECO:0000259" key="2">
    <source>
        <dbReference type="SMART" id="SM00955"/>
    </source>
</evidence>
<evidence type="ECO:0000256" key="1">
    <source>
        <dbReference type="SAM" id="MobiDB-lite"/>
    </source>
</evidence>
<dbReference type="GO" id="GO:0000932">
    <property type="term" value="C:P-body"/>
    <property type="evidence" value="ECO:0007669"/>
    <property type="project" value="TreeGrafter"/>
</dbReference>
<sequence length="926" mass="105377">MLSLFRITSKPIMRRTMNVSYVHFCFVHAKRADKSLPKPKKIISKKVKSQKPNESKPHIEKMSKETLLVVKKAPILEEIIDEQDEPIPMTKNVNAVGDFVAIQRNGKLFTGITIKLRSDPSALGKNLLFVRKGFELPYRDDDVAFVIPEHTFAQKLNDSSLSKGLISEAHGKFASDLTKSAMILSQSKILELRQIYSRYASPDEQQTNVSTIHDMTCYVFKTNKPELAQLLATVMYVLKESAYFIPNISAMRNHNQIILRAKSDVAAITKVLELIRLRDSSVTEFQSKAQEIVNYIRSNTNNSSTEYITSQIDTLPKFTEQDKLFINFIRSYVFNSQTSHGLFETPIASILKPMKLYDCDLDKNCATQFLREIGVWSPWENLNVYDSRIMLNGHGVSKISDNDQEISLKLAKDLMNTKPFGYKRKEKSSKSSTIIKSPLNLGLMDFYPYDICENIRCDFGELPVYTIDDYTAHEIDDGVSIERLNGTDSDLASMWIHVHVADPSTYIPPGHKLSQIARTRVQSIYFPERNYSMLPSITSEQRFSLGVGAKDYGSCVLTFSMRIGNDGTFLDYKVRPGIVRRVKTLYYDDVDTVLSWDNIGRDKEEIEFFHKQRHFHPREIPTPKNTREELSLSEKQDLLDLQKLAVIHMKRRINLGSFMFMLPQPSIELFPIPLPRSNPDPQAPIIHTGMPIIQVGLDKSMHSPARAMVAELMVMAGIVASKFCQERNIPILYRRQDPPVSSIIDEELKNIDLRNGALPITSTVKVRPLMSTARLTTEPGTHWAMGIHEGYSKVTSPLRRYCDIVAHWQMKAALLDNALPFSKDELESMALHVRAREKDIGKTQMLSSKFWILNLINRFKEAGTLPELTGIVLNAFENGHKNVLIRELGVHGMFNDDNGTVNLGDIMKVYPVQCDPENTNLFLRLL</sequence>
<feature type="domain" description="RNB" evidence="2">
    <location>
        <begin position="456"/>
        <end position="816"/>
    </location>
</feature>
<dbReference type="GO" id="GO:0006402">
    <property type="term" value="P:mRNA catabolic process"/>
    <property type="evidence" value="ECO:0007669"/>
    <property type="project" value="TreeGrafter"/>
</dbReference>
<dbReference type="GO" id="GO:0003723">
    <property type="term" value="F:RNA binding"/>
    <property type="evidence" value="ECO:0007669"/>
    <property type="project" value="InterPro"/>
</dbReference>
<protein>
    <submittedName>
        <fullName evidence="3">RNB-domain-containing protein</fullName>
    </submittedName>
</protein>
<dbReference type="Proteomes" id="UP000439903">
    <property type="component" value="Unassembled WGS sequence"/>
</dbReference>
<proteinExistence type="predicted"/>
<name>A0A8H4AA51_GIGMA</name>
<dbReference type="Pfam" id="PF00773">
    <property type="entry name" value="RNB"/>
    <property type="match status" value="1"/>
</dbReference>
<dbReference type="InterPro" id="IPR050180">
    <property type="entry name" value="RNR_Ribonuclease"/>
</dbReference>
<dbReference type="PANTHER" id="PTHR23355">
    <property type="entry name" value="RIBONUCLEASE"/>
    <property type="match status" value="1"/>
</dbReference>
<feature type="region of interest" description="Disordered" evidence="1">
    <location>
        <begin position="38"/>
        <end position="59"/>
    </location>
</feature>